<keyword evidence="2" id="KW-1185">Reference proteome</keyword>
<comment type="caution">
    <text evidence="1">The sequence shown here is derived from an EMBL/GenBank/DDBJ whole genome shotgun (WGS) entry which is preliminary data.</text>
</comment>
<evidence type="ECO:0000313" key="2">
    <source>
        <dbReference type="Proteomes" id="UP000828048"/>
    </source>
</evidence>
<sequence>MSWLARSIADSLRIDDDDENTDDDDDDEEQQEENSAKKTNPKHGENEEQEDEVHEEEDRSGRGVREDITEFTETLTRQLWGVASFLAPPPPPPPPPLPSRSRRAIDRAVDDRDHLEHVDQSRNEVEFEMWNMESDLRPVEQEEEEEDEIGEAVGVTEEVLAFAMNIAHHPETWLDFPMEEEDDVDDFEMSNAQHEHVLAIQRLAPRLAALRIELCPAHMSDGYFWKVYFVLLHSRLHKHDAELLSTPHIVAARSMWMQELQKQTKTETDSFGRGTSYANESANRWNHRWEEPFDNPSFDGTPRSMSVQTFAFEPTTYSVTTEFETEKHPVASTELGIVDKSVIEEEPVKNTREVDFVAGPSFKTPIQNYDEEDEDDDWLKEDSELAGCTGTAIHLGNDEDVSFSDLEEDDDCTMPLKPK</sequence>
<gene>
    <name evidence="1" type="ORF">Vadar_010323</name>
</gene>
<proteinExistence type="predicted"/>
<dbReference type="Proteomes" id="UP000828048">
    <property type="component" value="Chromosome 7"/>
</dbReference>
<protein>
    <submittedName>
        <fullName evidence="1">Uncharacterized protein</fullName>
    </submittedName>
</protein>
<accession>A0ACB7Y680</accession>
<reference evidence="1 2" key="1">
    <citation type="journal article" date="2021" name="Hortic Res">
        <title>High-quality reference genome and annotation aids understanding of berry development for evergreen blueberry (Vaccinium darrowii).</title>
        <authorList>
            <person name="Yu J."/>
            <person name="Hulse-Kemp A.M."/>
            <person name="Babiker E."/>
            <person name="Staton M."/>
        </authorList>
    </citation>
    <scope>NUCLEOTIDE SEQUENCE [LARGE SCALE GENOMIC DNA]</scope>
    <source>
        <strain evidence="2">cv. NJ 8807/NJ 8810</strain>
        <tissue evidence="1">Young leaf</tissue>
    </source>
</reference>
<name>A0ACB7Y680_9ERIC</name>
<dbReference type="EMBL" id="CM037157">
    <property type="protein sequence ID" value="KAH7848925.1"/>
    <property type="molecule type" value="Genomic_DNA"/>
</dbReference>
<organism evidence="1 2">
    <name type="scientific">Vaccinium darrowii</name>
    <dbReference type="NCBI Taxonomy" id="229202"/>
    <lineage>
        <taxon>Eukaryota</taxon>
        <taxon>Viridiplantae</taxon>
        <taxon>Streptophyta</taxon>
        <taxon>Embryophyta</taxon>
        <taxon>Tracheophyta</taxon>
        <taxon>Spermatophyta</taxon>
        <taxon>Magnoliopsida</taxon>
        <taxon>eudicotyledons</taxon>
        <taxon>Gunneridae</taxon>
        <taxon>Pentapetalae</taxon>
        <taxon>asterids</taxon>
        <taxon>Ericales</taxon>
        <taxon>Ericaceae</taxon>
        <taxon>Vaccinioideae</taxon>
        <taxon>Vaccinieae</taxon>
        <taxon>Vaccinium</taxon>
    </lineage>
</organism>
<evidence type="ECO:0000313" key="1">
    <source>
        <dbReference type="EMBL" id="KAH7848925.1"/>
    </source>
</evidence>